<dbReference type="SUPFAM" id="SSF53756">
    <property type="entry name" value="UDP-Glycosyltransferase/glycogen phosphorylase"/>
    <property type="match status" value="1"/>
</dbReference>
<dbReference type="PANTHER" id="PTHR45947:SF3">
    <property type="entry name" value="SULFOQUINOVOSYL TRANSFERASE SQD2"/>
    <property type="match status" value="1"/>
</dbReference>
<evidence type="ECO:0000313" key="5">
    <source>
        <dbReference type="EMBL" id="XDQ40366.1"/>
    </source>
</evidence>
<feature type="domain" description="Glycosyl transferase family 1" evidence="3">
    <location>
        <begin position="205"/>
        <end position="362"/>
    </location>
</feature>
<evidence type="ECO:0000259" key="3">
    <source>
        <dbReference type="Pfam" id="PF00534"/>
    </source>
</evidence>
<dbReference type="EMBL" id="CP163439">
    <property type="protein sequence ID" value="XDQ40366.1"/>
    <property type="molecule type" value="Genomic_DNA"/>
</dbReference>
<sequence>MDASPRTGTNTSLRIVRMANFVAPASGGLRTALRELGKGFKLAGHDPVLVVPGEKYSDCETEQGRVITLPGPMLPGTGGYRVLVDKRRVAALLEELAPDRLEVSDRTTLRWTGRWARRARVPAVMVSHETADGVLRTWGLSENLSRRAADALNVRTAHTYSKVVCTTEFAEREFVRIGARNVVRAPLGVDLMNRRPTLRDAALRETHARADEKLLVMCSRLSVEKRPGTALDALESLRGRGVRAVLVVAGNGPLRARLEQRAQERDLPVTFLGHVADRSLLGALQASADICLAPGPAETFGLAALEAMACGTPVVASASSALPEVIGSAGATAADNGDAFADAVEMLLDRPERERREAARARAECFGWGTAVDAFLTAHDAAVPVRPFARAEGAA</sequence>
<dbReference type="Gene3D" id="3.40.50.2000">
    <property type="entry name" value="Glycogen Phosphorylase B"/>
    <property type="match status" value="2"/>
</dbReference>
<keyword evidence="1 5" id="KW-0328">Glycosyltransferase</keyword>
<organism evidence="5">
    <name type="scientific">Streptomyces sp. R28</name>
    <dbReference type="NCBI Taxonomy" id="3238628"/>
    <lineage>
        <taxon>Bacteria</taxon>
        <taxon>Bacillati</taxon>
        <taxon>Actinomycetota</taxon>
        <taxon>Actinomycetes</taxon>
        <taxon>Kitasatosporales</taxon>
        <taxon>Streptomycetaceae</taxon>
        <taxon>Streptomyces</taxon>
    </lineage>
</organism>
<feature type="domain" description="Glycosyltransferase subfamily 4-like N-terminal" evidence="4">
    <location>
        <begin position="27"/>
        <end position="183"/>
    </location>
</feature>
<dbReference type="PANTHER" id="PTHR45947">
    <property type="entry name" value="SULFOQUINOVOSYL TRANSFERASE SQD2"/>
    <property type="match status" value="1"/>
</dbReference>
<dbReference type="GO" id="GO:1901137">
    <property type="term" value="P:carbohydrate derivative biosynthetic process"/>
    <property type="evidence" value="ECO:0007669"/>
    <property type="project" value="UniProtKB-ARBA"/>
</dbReference>
<evidence type="ECO:0000259" key="4">
    <source>
        <dbReference type="Pfam" id="PF13579"/>
    </source>
</evidence>
<dbReference type="GO" id="GO:0016757">
    <property type="term" value="F:glycosyltransferase activity"/>
    <property type="evidence" value="ECO:0007669"/>
    <property type="project" value="UniProtKB-KW"/>
</dbReference>
<reference evidence="5" key="1">
    <citation type="submission" date="2024-07" db="EMBL/GenBank/DDBJ databases">
        <authorList>
            <person name="Yu S.T."/>
        </authorList>
    </citation>
    <scope>NUCLEOTIDE SEQUENCE</scope>
    <source>
        <strain evidence="5">R28</strain>
    </source>
</reference>
<accession>A0AB39QC34</accession>
<dbReference type="InterPro" id="IPR001296">
    <property type="entry name" value="Glyco_trans_1"/>
</dbReference>
<dbReference type="Pfam" id="PF00534">
    <property type="entry name" value="Glycos_transf_1"/>
    <property type="match status" value="1"/>
</dbReference>
<protein>
    <submittedName>
        <fullName evidence="5">Glycosyltransferase</fullName>
        <ecNumber evidence="5">2.4.-.-</ecNumber>
    </submittedName>
</protein>
<dbReference type="RefSeq" id="WP_369175074.1">
    <property type="nucleotide sequence ID" value="NZ_CP163439.1"/>
</dbReference>
<proteinExistence type="predicted"/>
<evidence type="ECO:0000256" key="2">
    <source>
        <dbReference type="ARBA" id="ARBA00022679"/>
    </source>
</evidence>
<dbReference type="Pfam" id="PF13579">
    <property type="entry name" value="Glyco_trans_4_4"/>
    <property type="match status" value="1"/>
</dbReference>
<evidence type="ECO:0000256" key="1">
    <source>
        <dbReference type="ARBA" id="ARBA00022676"/>
    </source>
</evidence>
<dbReference type="InterPro" id="IPR028098">
    <property type="entry name" value="Glyco_trans_4-like_N"/>
</dbReference>
<gene>
    <name evidence="5" type="ORF">AB5J49_07620</name>
</gene>
<name>A0AB39QC34_9ACTN</name>
<dbReference type="AlphaFoldDB" id="A0AB39QC34"/>
<keyword evidence="2 5" id="KW-0808">Transferase</keyword>
<dbReference type="InterPro" id="IPR050194">
    <property type="entry name" value="Glycosyltransferase_grp1"/>
</dbReference>
<dbReference type="EC" id="2.4.-.-" evidence="5"/>